<keyword evidence="3" id="KW-0998">Cell outer membrane</keyword>
<evidence type="ECO:0000256" key="2">
    <source>
        <dbReference type="ARBA" id="ARBA00023136"/>
    </source>
</evidence>
<keyword evidence="2" id="KW-0472">Membrane</keyword>
<name>A0A6J4K5Q1_9BACT</name>
<evidence type="ECO:0000256" key="3">
    <source>
        <dbReference type="ARBA" id="ARBA00023237"/>
    </source>
</evidence>
<proteinExistence type="predicted"/>
<dbReference type="GO" id="GO:0009279">
    <property type="term" value="C:cell outer membrane"/>
    <property type="evidence" value="ECO:0007669"/>
    <property type="project" value="UniProtKB-SubCell"/>
</dbReference>
<evidence type="ECO:0000313" key="4">
    <source>
        <dbReference type="EMBL" id="CAA9296423.1"/>
    </source>
</evidence>
<organism evidence="4">
    <name type="scientific">uncultured Gemmatimonadota bacterium</name>
    <dbReference type="NCBI Taxonomy" id="203437"/>
    <lineage>
        <taxon>Bacteria</taxon>
        <taxon>Pseudomonadati</taxon>
        <taxon>Gemmatimonadota</taxon>
        <taxon>environmental samples</taxon>
    </lineage>
</organism>
<protein>
    <recommendedName>
        <fullName evidence="5">TonB-dependent receptor</fullName>
    </recommendedName>
</protein>
<reference evidence="4" key="1">
    <citation type="submission" date="2020-02" db="EMBL/GenBank/DDBJ databases">
        <authorList>
            <person name="Meier V. D."/>
        </authorList>
    </citation>
    <scope>NUCLEOTIDE SEQUENCE</scope>
    <source>
        <strain evidence="4">AVDCRST_MAG68</strain>
    </source>
</reference>
<sequence>MPCGSEAATYLVSGEFERENGICRNNDLRRGSFRANLTGRVRDNLNLRVNSGFIGSAQNAPQNDNNLFSTLRNGLLGQGDTTQYANAAFYFTRPEFLEQIGVDPGVRRANVSVNADYRPTTWLQVNGTTGVDYSSRADRQLRQPGVGNLALLGPLYSGGFRTSNRVAITS</sequence>
<evidence type="ECO:0000256" key="1">
    <source>
        <dbReference type="ARBA" id="ARBA00004442"/>
    </source>
</evidence>
<dbReference type="InterPro" id="IPR036942">
    <property type="entry name" value="Beta-barrel_TonB_sf"/>
</dbReference>
<dbReference type="EMBL" id="CADCTW010000003">
    <property type="protein sequence ID" value="CAA9296423.1"/>
    <property type="molecule type" value="Genomic_DNA"/>
</dbReference>
<dbReference type="AlphaFoldDB" id="A0A6J4K5Q1"/>
<accession>A0A6J4K5Q1</accession>
<gene>
    <name evidence="4" type="ORF">AVDCRST_MAG68-34</name>
</gene>
<comment type="subcellular location">
    <subcellularLocation>
        <location evidence="1">Cell outer membrane</location>
    </subcellularLocation>
</comment>
<evidence type="ECO:0008006" key="5">
    <source>
        <dbReference type="Google" id="ProtNLM"/>
    </source>
</evidence>
<dbReference type="SUPFAM" id="SSF56935">
    <property type="entry name" value="Porins"/>
    <property type="match status" value="1"/>
</dbReference>
<dbReference type="Gene3D" id="2.40.170.20">
    <property type="entry name" value="TonB-dependent receptor, beta-barrel domain"/>
    <property type="match status" value="1"/>
</dbReference>